<comment type="caution">
    <text evidence="1">The sequence shown here is derived from an EMBL/GenBank/DDBJ whole genome shotgun (WGS) entry which is preliminary data.</text>
</comment>
<name>A0A0V0S282_9BILA</name>
<gene>
    <name evidence="1" type="ORF">T07_9756</name>
</gene>
<dbReference type="OrthoDB" id="5935034at2759"/>
<evidence type="ECO:0000313" key="2">
    <source>
        <dbReference type="Proteomes" id="UP000054630"/>
    </source>
</evidence>
<dbReference type="Proteomes" id="UP000054630">
    <property type="component" value="Unassembled WGS sequence"/>
</dbReference>
<protein>
    <submittedName>
        <fullName evidence="1">Uncharacterized protein</fullName>
    </submittedName>
</protein>
<proteinExistence type="predicted"/>
<dbReference type="EMBL" id="JYDL01000044">
    <property type="protein sequence ID" value="KRX20883.1"/>
    <property type="molecule type" value="Genomic_DNA"/>
</dbReference>
<keyword evidence="2" id="KW-1185">Reference proteome</keyword>
<reference evidence="1 2" key="1">
    <citation type="submission" date="2015-01" db="EMBL/GenBank/DDBJ databases">
        <title>Evolution of Trichinella species and genotypes.</title>
        <authorList>
            <person name="Korhonen P.K."/>
            <person name="Edoardo P."/>
            <person name="Giuseppe L.R."/>
            <person name="Gasser R.B."/>
        </authorList>
    </citation>
    <scope>NUCLEOTIDE SEQUENCE [LARGE SCALE GENOMIC DNA]</scope>
    <source>
        <strain evidence="1">ISS37</strain>
    </source>
</reference>
<accession>A0A0V0S282</accession>
<sequence>MSFFRFDKVADDLGVPFATFACPDNLFLVQSMVFKWRLSRGFFTMVNSLCLTSSRGDRLGKRPFRENRRSKWLEFVIGSFTHALCEVPPYPLWRQRGDHAGWKRSHPRWSAQRLNSSVQQWHRNCGEISMNCFGTSADLTALANVAFHALR</sequence>
<evidence type="ECO:0000313" key="1">
    <source>
        <dbReference type="EMBL" id="KRX20883.1"/>
    </source>
</evidence>
<dbReference type="AlphaFoldDB" id="A0A0V0S282"/>
<organism evidence="1 2">
    <name type="scientific">Trichinella nelsoni</name>
    <dbReference type="NCBI Taxonomy" id="6336"/>
    <lineage>
        <taxon>Eukaryota</taxon>
        <taxon>Metazoa</taxon>
        <taxon>Ecdysozoa</taxon>
        <taxon>Nematoda</taxon>
        <taxon>Enoplea</taxon>
        <taxon>Dorylaimia</taxon>
        <taxon>Trichinellida</taxon>
        <taxon>Trichinellidae</taxon>
        <taxon>Trichinella</taxon>
    </lineage>
</organism>